<dbReference type="PIRSF" id="PIRSF038994">
    <property type="entry name" value="NagA"/>
    <property type="match status" value="1"/>
</dbReference>
<gene>
    <name evidence="5" type="primary">nagA</name>
    <name evidence="5" type="ORF">PMH09_09850</name>
</gene>
<reference evidence="5 6" key="1">
    <citation type="submission" date="2023-01" db="EMBL/GenBank/DDBJ databases">
        <title>Novel diversity within Roseofilum (Cyanobacteria; Desertifilaceae) from marine benthic mats with descriptions of four novel species.</title>
        <authorList>
            <person name="Wang Y."/>
            <person name="Berthold D.E."/>
            <person name="Hu J."/>
            <person name="Lefler F.W."/>
            <person name="Laughinghouse H.D. IV."/>
        </authorList>
    </citation>
    <scope>NUCLEOTIDE SEQUENCE [LARGE SCALE GENOMIC DNA]</scope>
    <source>
        <strain evidence="5 6">BLCC-M143</strain>
    </source>
</reference>
<accession>A0ABT7BYZ8</accession>
<keyword evidence="6" id="KW-1185">Reference proteome</keyword>
<evidence type="ECO:0000256" key="3">
    <source>
        <dbReference type="ARBA" id="ARBA00022801"/>
    </source>
</evidence>
<evidence type="ECO:0000313" key="6">
    <source>
        <dbReference type="Proteomes" id="UP001232992"/>
    </source>
</evidence>
<dbReference type="PANTHER" id="PTHR11113">
    <property type="entry name" value="N-ACETYLGLUCOSAMINE-6-PHOSPHATE DEACETYLASE"/>
    <property type="match status" value="1"/>
</dbReference>
<keyword evidence="3 4" id="KW-0378">Hydrolase</keyword>
<dbReference type="EMBL" id="JAQOSQ010000008">
    <property type="protein sequence ID" value="MDJ1183503.1"/>
    <property type="molecule type" value="Genomic_DNA"/>
</dbReference>
<dbReference type="GO" id="GO:0008448">
    <property type="term" value="F:N-acetylglucosamine-6-phosphate deacetylase activity"/>
    <property type="evidence" value="ECO:0007669"/>
    <property type="project" value="UniProtKB-EC"/>
</dbReference>
<keyword evidence="4" id="KW-0119">Carbohydrate metabolism</keyword>
<evidence type="ECO:0000256" key="1">
    <source>
        <dbReference type="ARBA" id="ARBA00010716"/>
    </source>
</evidence>
<comment type="caution">
    <text evidence="5">The sequence shown here is derived from an EMBL/GenBank/DDBJ whole genome shotgun (WGS) entry which is preliminary data.</text>
</comment>
<dbReference type="PANTHER" id="PTHR11113:SF14">
    <property type="entry name" value="N-ACETYLGLUCOSAMINE-6-PHOSPHATE DEACETYLASE"/>
    <property type="match status" value="1"/>
</dbReference>
<sequence>MTADFDIINARVPGYDGLQVLAVRDGKIERICAVGGANGDRPLSSESVLDVNGDWISLGGADLQINGALGLAFPEITTADLENFDRICQFLWQEGVDFFLPTLVTTSIENIHRSLEIFADFTPSEPSARPLGVHLEGPCLNPEKRGAHPQEYLRPLQLADMKEILGEFASVVKVITLAPELDPTGDVIPYLRSRGITVSLGHSQATLAQANVAFEQGATMVTHAFNAMPGLHHRTPGLLGAATVNSRVYCGLIADGIHVCPTMVDIFLRSNFERTFLVSDALAPLGLPDGLYPWDDRQIEVTEGTARLLDGTLSGTTLSLLAGVQNLVQWGICDLGKAIALATEHPRQALGLSGIAVDRPANLLRWSEDRSTRTVTWRRIGNDSG</sequence>
<keyword evidence="2" id="KW-0479">Metal-binding</keyword>
<dbReference type="EC" id="3.5.1.25" evidence="5"/>
<dbReference type="Proteomes" id="UP001232992">
    <property type="component" value="Unassembled WGS sequence"/>
</dbReference>
<dbReference type="NCBIfam" id="TIGR00221">
    <property type="entry name" value="nagA"/>
    <property type="match status" value="1"/>
</dbReference>
<comment type="similarity">
    <text evidence="1 4">Belongs to the metallo-dependent hydrolases superfamily. NagA family.</text>
</comment>
<dbReference type="SUPFAM" id="SSF51556">
    <property type="entry name" value="Metallo-dependent hydrolases"/>
    <property type="match status" value="1"/>
</dbReference>
<dbReference type="RefSeq" id="WP_283758157.1">
    <property type="nucleotide sequence ID" value="NZ_JAQOSQ010000008.1"/>
</dbReference>
<dbReference type="CDD" id="cd00854">
    <property type="entry name" value="NagA"/>
    <property type="match status" value="1"/>
</dbReference>
<evidence type="ECO:0000256" key="4">
    <source>
        <dbReference type="PIRNR" id="PIRNR038994"/>
    </source>
</evidence>
<dbReference type="InterPro" id="IPR003764">
    <property type="entry name" value="GlcNAc_6-P_deAcase"/>
</dbReference>
<dbReference type="InterPro" id="IPR032466">
    <property type="entry name" value="Metal_Hydrolase"/>
</dbReference>
<evidence type="ECO:0000256" key="2">
    <source>
        <dbReference type="ARBA" id="ARBA00022723"/>
    </source>
</evidence>
<dbReference type="Gene3D" id="3.20.20.140">
    <property type="entry name" value="Metal-dependent hydrolases"/>
    <property type="match status" value="1"/>
</dbReference>
<protein>
    <submittedName>
        <fullName evidence="5">N-acetylglucosamine-6-phosphate deacetylase</fullName>
        <ecNumber evidence="5">3.5.1.25</ecNumber>
    </submittedName>
</protein>
<evidence type="ECO:0000313" key="5">
    <source>
        <dbReference type="EMBL" id="MDJ1183503.1"/>
    </source>
</evidence>
<name>A0ABT7BYZ8_9CYAN</name>
<proteinExistence type="inferred from homology"/>
<organism evidence="5 6">
    <name type="scientific">Roseofilum casamattae BLCC-M143</name>
    <dbReference type="NCBI Taxonomy" id="3022442"/>
    <lineage>
        <taxon>Bacteria</taxon>
        <taxon>Bacillati</taxon>
        <taxon>Cyanobacteriota</taxon>
        <taxon>Cyanophyceae</taxon>
        <taxon>Desertifilales</taxon>
        <taxon>Desertifilaceae</taxon>
        <taxon>Roseofilum</taxon>
        <taxon>Roseofilum casamattae</taxon>
    </lineage>
</organism>